<reference evidence="17" key="2">
    <citation type="submission" date="2020-01" db="EMBL/GenBank/DDBJ databases">
        <authorList>
            <person name="Perkins V."/>
            <person name="Lessard M.-H."/>
            <person name="Dugat-Bony E."/>
            <person name="Frenette M."/>
            <person name="Labrie S."/>
        </authorList>
    </citation>
    <scope>NUCLEOTIDE SEQUENCE</scope>
    <source>
        <strain evidence="17">LMA-70</strain>
    </source>
</reference>
<evidence type="ECO:0000256" key="8">
    <source>
        <dbReference type="ARBA" id="ARBA00022533"/>
    </source>
</evidence>
<dbReference type="EC" id="5.4.99.5" evidence="4 15"/>
<protein>
    <recommendedName>
        <fullName evidence="5 15">Chorismate mutase</fullName>
        <ecNumber evidence="4 15">5.4.99.5</ecNumber>
    </recommendedName>
</protein>
<dbReference type="GO" id="GO:0006571">
    <property type="term" value="P:tyrosine biosynthetic process"/>
    <property type="evidence" value="ECO:0007669"/>
    <property type="project" value="UniProtKB-KW"/>
</dbReference>
<keyword evidence="11" id="KW-0584">Phenylalanine biosynthesis</keyword>
<dbReference type="EMBL" id="QQZK01000021">
    <property type="protein sequence ID" value="KAF5103480.1"/>
    <property type="molecule type" value="Genomic_DNA"/>
</dbReference>
<comment type="function">
    <text evidence="14">Catalyzes the Claisen rearrangement of chorismate to prephenate. Acts at the first branch point in the aromatic amino acid pathway where it steers biosynthesis towards phenylalanine and tyrosine, and away from tryptophan.</text>
</comment>
<evidence type="ECO:0000256" key="5">
    <source>
        <dbReference type="ARBA" id="ARBA00020296"/>
    </source>
</evidence>
<dbReference type="PANTHER" id="PTHR21145">
    <property type="entry name" value="CHORISMATE MUTASE"/>
    <property type="match status" value="1"/>
</dbReference>
<gene>
    <name evidence="17" type="ORF">DV451_001371</name>
</gene>
<proteinExistence type="predicted"/>
<evidence type="ECO:0000256" key="4">
    <source>
        <dbReference type="ARBA" id="ARBA00012404"/>
    </source>
</evidence>
<comment type="pathway">
    <text evidence="2">Metabolic intermediate biosynthesis; prephenate biosynthesis; prephenate from chorismate: step 1/1.</text>
</comment>
<keyword evidence="6" id="KW-0963">Cytoplasm</keyword>
<evidence type="ECO:0000256" key="3">
    <source>
        <dbReference type="ARBA" id="ARBA00011738"/>
    </source>
</evidence>
<dbReference type="GO" id="GO:0009094">
    <property type="term" value="P:L-phenylalanine biosynthetic process"/>
    <property type="evidence" value="ECO:0007669"/>
    <property type="project" value="UniProtKB-KW"/>
</dbReference>
<keyword evidence="7" id="KW-0827">Tyrosine biosynthesis</keyword>
<dbReference type="AlphaFoldDB" id="A0A9P5G9B2"/>
<evidence type="ECO:0000313" key="18">
    <source>
        <dbReference type="Proteomes" id="UP000750522"/>
    </source>
</evidence>
<evidence type="ECO:0000256" key="7">
    <source>
        <dbReference type="ARBA" id="ARBA00022498"/>
    </source>
</evidence>
<dbReference type="SUPFAM" id="SSF48600">
    <property type="entry name" value="Chorismate mutase II"/>
    <property type="match status" value="1"/>
</dbReference>
<dbReference type="PIRSF" id="PIRSF017318">
    <property type="entry name" value="Chor_mut_AroQ_eu"/>
    <property type="match status" value="1"/>
</dbReference>
<evidence type="ECO:0000256" key="2">
    <source>
        <dbReference type="ARBA" id="ARBA00004817"/>
    </source>
</evidence>
<evidence type="ECO:0000259" key="16">
    <source>
        <dbReference type="Pfam" id="PF01817"/>
    </source>
</evidence>
<dbReference type="InterPro" id="IPR002701">
    <property type="entry name" value="CM_II_prokaryot"/>
</dbReference>
<feature type="domain" description="Chorismate mutase" evidence="16">
    <location>
        <begin position="139"/>
        <end position="247"/>
    </location>
</feature>
<dbReference type="FunFam" id="1.10.590.10:FF:000002">
    <property type="entry name" value="Chorismate mutase"/>
    <property type="match status" value="1"/>
</dbReference>
<dbReference type="InterPro" id="IPR008238">
    <property type="entry name" value="Chorismate_mutase_AroQ_euk"/>
</dbReference>
<dbReference type="PROSITE" id="PS51169">
    <property type="entry name" value="CHORISMATE_MUT_3"/>
    <property type="match status" value="1"/>
</dbReference>
<comment type="catalytic activity">
    <reaction evidence="13">
        <text>chorismate = prephenate</text>
        <dbReference type="Rhea" id="RHEA:13897"/>
        <dbReference type="ChEBI" id="CHEBI:29748"/>
        <dbReference type="ChEBI" id="CHEBI:29934"/>
        <dbReference type="EC" id="5.4.99.5"/>
    </reaction>
    <physiologicalReaction direction="left-to-right" evidence="13">
        <dbReference type="Rhea" id="RHEA:13898"/>
    </physiologicalReaction>
</comment>
<comment type="subunit">
    <text evidence="3">Homodimer.</text>
</comment>
<evidence type="ECO:0000256" key="12">
    <source>
        <dbReference type="ARBA" id="ARBA00023235"/>
    </source>
</evidence>
<dbReference type="NCBIfam" id="TIGR01802">
    <property type="entry name" value="CM_pl-yst"/>
    <property type="match status" value="1"/>
</dbReference>
<evidence type="ECO:0000256" key="14">
    <source>
        <dbReference type="ARBA" id="ARBA00055515"/>
    </source>
</evidence>
<dbReference type="Pfam" id="PF01817">
    <property type="entry name" value="CM_2"/>
    <property type="match status" value="1"/>
</dbReference>
<evidence type="ECO:0000256" key="6">
    <source>
        <dbReference type="ARBA" id="ARBA00022490"/>
    </source>
</evidence>
<dbReference type="Proteomes" id="UP000750522">
    <property type="component" value="Unassembled WGS sequence"/>
</dbReference>
<organism evidence="17 18">
    <name type="scientific">Geotrichum candidum</name>
    <name type="common">Oospora lactis</name>
    <name type="synonym">Dipodascus geotrichum</name>
    <dbReference type="NCBI Taxonomy" id="1173061"/>
    <lineage>
        <taxon>Eukaryota</taxon>
        <taxon>Fungi</taxon>
        <taxon>Dikarya</taxon>
        <taxon>Ascomycota</taxon>
        <taxon>Saccharomycotina</taxon>
        <taxon>Dipodascomycetes</taxon>
        <taxon>Dipodascales</taxon>
        <taxon>Dipodascaceae</taxon>
        <taxon>Geotrichum</taxon>
    </lineage>
</organism>
<sequence length="261" mass="29783">MDFKKPETVLDLNNIRVALIRMEDTILFDLIERAQFYTSPAIYDASQLTIPGTNKSLLDFLLLESEKTHALVRRYEAPDELPFFPDEIPEPILPANDYSHVLASYESEININSLIKDVYTKEIVPLVSAGDVEQAENYGSTAICDIEVLQALSRRIHFGKFVAEAKYQSEKERFRALIEAEDSKGIDAAITNAAVEAKVLERLEAKAETYGVDPTLRWSQKSQGKIDKKIARQIYEKWVIPLTKKVEVDYLLRRLEDEKEA</sequence>
<dbReference type="GO" id="GO:0005737">
    <property type="term" value="C:cytoplasm"/>
    <property type="evidence" value="ECO:0007669"/>
    <property type="project" value="UniProtKB-SubCell"/>
</dbReference>
<evidence type="ECO:0000256" key="11">
    <source>
        <dbReference type="ARBA" id="ARBA00023222"/>
    </source>
</evidence>
<evidence type="ECO:0000256" key="10">
    <source>
        <dbReference type="ARBA" id="ARBA00023141"/>
    </source>
</evidence>
<evidence type="ECO:0000256" key="1">
    <source>
        <dbReference type="ARBA" id="ARBA00004496"/>
    </source>
</evidence>
<dbReference type="InterPro" id="IPR037039">
    <property type="entry name" value="CM_AroQ_sf_eucaryotic"/>
</dbReference>
<evidence type="ECO:0000256" key="9">
    <source>
        <dbReference type="ARBA" id="ARBA00022605"/>
    </source>
</evidence>
<keyword evidence="9 15" id="KW-0028">Amino-acid biosynthesis</keyword>
<reference evidence="17" key="1">
    <citation type="journal article" date="2020" name="Front. Microbiol.">
        <title>Phenotypic and Genetic Characterization of the Cheese Ripening Yeast Geotrichum candidum.</title>
        <authorList>
            <person name="Perkins V."/>
            <person name="Vignola S."/>
            <person name="Lessard M.H."/>
            <person name="Plante P.L."/>
            <person name="Corbeil J."/>
            <person name="Dugat-Bony E."/>
            <person name="Frenette M."/>
            <person name="Labrie S."/>
        </authorList>
    </citation>
    <scope>NUCLEOTIDE SEQUENCE</scope>
    <source>
        <strain evidence="17">LMA-70</strain>
    </source>
</reference>
<comment type="caution">
    <text evidence="17">The sequence shown here is derived from an EMBL/GenBank/DDBJ whole genome shotgun (WGS) entry which is preliminary data.</text>
</comment>
<evidence type="ECO:0000256" key="13">
    <source>
        <dbReference type="ARBA" id="ARBA00023979"/>
    </source>
</evidence>
<keyword evidence="8" id="KW-0021">Allosteric enzyme</keyword>
<dbReference type="PANTHER" id="PTHR21145:SF12">
    <property type="entry name" value="CHORISMATE MUTASE"/>
    <property type="match status" value="1"/>
</dbReference>
<keyword evidence="10 15" id="KW-0057">Aromatic amino acid biosynthesis</keyword>
<evidence type="ECO:0000313" key="17">
    <source>
        <dbReference type="EMBL" id="KAF5103480.1"/>
    </source>
</evidence>
<comment type="subcellular location">
    <subcellularLocation>
        <location evidence="1">Cytoplasm</location>
    </subcellularLocation>
</comment>
<accession>A0A9P5G9B2</accession>
<dbReference type="GO" id="GO:0004106">
    <property type="term" value="F:chorismate mutase activity"/>
    <property type="evidence" value="ECO:0007669"/>
    <property type="project" value="UniProtKB-UniRule"/>
</dbReference>
<name>A0A9P5G9B2_GEOCN</name>
<evidence type="ECO:0000256" key="15">
    <source>
        <dbReference type="PIRNR" id="PIRNR017318"/>
    </source>
</evidence>
<dbReference type="Gene3D" id="1.10.590.10">
    <property type="entry name" value="Chorismate mutase, AroQ class superfamily, eukaryotic"/>
    <property type="match status" value="1"/>
</dbReference>
<keyword evidence="12 15" id="KW-0413">Isomerase</keyword>
<dbReference type="InterPro" id="IPR036263">
    <property type="entry name" value="Chorismate_II_sf"/>
</dbReference>
<dbReference type="GO" id="GO:0046417">
    <property type="term" value="P:chorismate metabolic process"/>
    <property type="evidence" value="ECO:0007669"/>
    <property type="project" value="InterPro"/>
</dbReference>